<dbReference type="GO" id="GO:0019905">
    <property type="term" value="F:syntaxin binding"/>
    <property type="evidence" value="ECO:0007669"/>
    <property type="project" value="TreeGrafter"/>
</dbReference>
<dbReference type="PANTHER" id="PTHR14190">
    <property type="entry name" value="SUPPRESSOR OF ACTIN MUTATIONS 2/VACUOLAR PROTEIN SORTING 52"/>
    <property type="match status" value="1"/>
</dbReference>
<sequence length="500" mass="57763">MKKPQTNIQIKQNLLLRFKYLYIFCRKHAPTTAEEIQTVYIDTIKKIYTSHFKLYLNSLMKLRASSVVTKGDLLGLDEAKSGGMFSLRKSKLHLERVFMLGNRDAILSNIDKPPIIYHTAAKRGHKFPYQEIFRTTHRLLMDTATTETAFIADFFTDSDAKISGVGGDARWAAKQEMILFESIFNKTTSLFIENLEQYLSKTYDCLELLILVRVVSLHTQMMRQRQTECLDMFFDRINMLLWPRFKVVLDSHLASIKNIRTNSVVSRGDMSPFFLSPRYAEFASGIDILNKEYQDSIITSNMGRIREAVGKLLETLAVRVGSDSKRTEIVFLINNYDTILKVFDDKNLESETAKSFKEKLHNQVAKYVEMELRNCFSKLIEFVRSSEQKVAEAVDKKIKMPTLDLETGAEIVRSFRQGWQNKVAQIDLHVNSDFSSRNTGHEGTGKASEILKQILIQLVLYYQRLQEVVKKCYRRSPSFMKDLVPIPTIMHEIKKYGSSR</sequence>
<dbReference type="Pfam" id="PF20655">
    <property type="entry name" value="Vps52_C"/>
    <property type="match status" value="1"/>
</dbReference>
<reference evidence="2" key="1">
    <citation type="submission" date="2021-01" db="EMBL/GenBank/DDBJ databases">
        <authorList>
            <person name="Corre E."/>
            <person name="Pelletier E."/>
            <person name="Niang G."/>
            <person name="Scheremetjew M."/>
            <person name="Finn R."/>
            <person name="Kale V."/>
            <person name="Holt S."/>
            <person name="Cochrane G."/>
            <person name="Meng A."/>
            <person name="Brown T."/>
            <person name="Cohen L."/>
        </authorList>
    </citation>
    <scope>NUCLEOTIDE SEQUENCE</scope>
    <source>
        <strain evidence="2">CCMP1258.1</strain>
    </source>
</reference>
<dbReference type="PANTHER" id="PTHR14190:SF7">
    <property type="entry name" value="VACUOLAR PROTEIN SORTING-ASSOCIATED PROTEIN 52 HOMOLOG"/>
    <property type="match status" value="1"/>
</dbReference>
<protein>
    <recommendedName>
        <fullName evidence="1">Vps52 C-terminal domain-containing protein</fullName>
    </recommendedName>
</protein>
<dbReference type="EMBL" id="HBHA01000421">
    <property type="protein sequence ID" value="CAD9576795.1"/>
    <property type="molecule type" value="Transcribed_RNA"/>
</dbReference>
<dbReference type="GO" id="GO:0006896">
    <property type="term" value="P:Golgi to vacuole transport"/>
    <property type="evidence" value="ECO:0007669"/>
    <property type="project" value="TreeGrafter"/>
</dbReference>
<dbReference type="GO" id="GO:0032456">
    <property type="term" value="P:endocytic recycling"/>
    <property type="evidence" value="ECO:0007669"/>
    <property type="project" value="TreeGrafter"/>
</dbReference>
<feature type="domain" description="Vps52 C-terminal" evidence="1">
    <location>
        <begin position="42"/>
        <end position="367"/>
    </location>
</feature>
<dbReference type="GO" id="GO:0000938">
    <property type="term" value="C:GARP complex"/>
    <property type="evidence" value="ECO:0007669"/>
    <property type="project" value="TreeGrafter"/>
</dbReference>
<dbReference type="GO" id="GO:0042147">
    <property type="term" value="P:retrograde transport, endosome to Golgi"/>
    <property type="evidence" value="ECO:0007669"/>
    <property type="project" value="TreeGrafter"/>
</dbReference>
<evidence type="ECO:0000259" key="1">
    <source>
        <dbReference type="Pfam" id="PF20655"/>
    </source>
</evidence>
<dbReference type="GO" id="GO:0005829">
    <property type="term" value="C:cytosol"/>
    <property type="evidence" value="ECO:0007669"/>
    <property type="project" value="GOC"/>
</dbReference>
<proteinExistence type="predicted"/>
<dbReference type="InterPro" id="IPR048361">
    <property type="entry name" value="Vps52_C"/>
</dbReference>
<evidence type="ECO:0000313" key="2">
    <source>
        <dbReference type="EMBL" id="CAD9576795.1"/>
    </source>
</evidence>
<name>A0A7S2KH43_BIGNA</name>
<organism evidence="2">
    <name type="scientific">Bigelowiella natans</name>
    <name type="common">Pedinomonas minutissima</name>
    <name type="synonym">Chlorarachnion sp. (strain CCMP621)</name>
    <dbReference type="NCBI Taxonomy" id="227086"/>
    <lineage>
        <taxon>Eukaryota</taxon>
        <taxon>Sar</taxon>
        <taxon>Rhizaria</taxon>
        <taxon>Cercozoa</taxon>
        <taxon>Chlorarachniophyceae</taxon>
        <taxon>Bigelowiella</taxon>
    </lineage>
</organism>
<gene>
    <name evidence="2" type="ORF">BIGN1055_LOCUS273</name>
</gene>
<accession>A0A7S2KH43</accession>
<dbReference type="InterPro" id="IPR007258">
    <property type="entry name" value="Vps52"/>
</dbReference>
<dbReference type="AlphaFoldDB" id="A0A7S2KH43"/>